<protein>
    <submittedName>
        <fullName evidence="5">2-dehydro-3-deoxygluconokinase</fullName>
    </submittedName>
</protein>
<dbReference type="GO" id="GO:0016301">
    <property type="term" value="F:kinase activity"/>
    <property type="evidence" value="ECO:0007669"/>
    <property type="project" value="UniProtKB-KW"/>
</dbReference>
<organism evidence="5 6">
    <name type="scientific">Gracilibacillus orientalis</name>
    <dbReference type="NCBI Taxonomy" id="334253"/>
    <lineage>
        <taxon>Bacteria</taxon>
        <taxon>Bacillati</taxon>
        <taxon>Bacillota</taxon>
        <taxon>Bacilli</taxon>
        <taxon>Bacillales</taxon>
        <taxon>Bacillaceae</taxon>
        <taxon>Gracilibacillus</taxon>
    </lineage>
</organism>
<sequence>MSDNIAAYGEVMMRLEVPGYHLLSQSDTLSYTFSGTGVNICGSLSKLGHKGMLITTLPENTMGDTALAYLRKLGIDTQYVNRNGNYIGMYFLENGFGVRPPRVTYSNRLESSFNTTQYESDYVEHIAKNINFIHFCGISLAMNDTVRNQMKHLALLVKERGGTVFFDCNYRPSLWGENGHSKAEPHYEDMLRLADIVIMNEKDAIHTLGFETTAHNEREKLTSLIPLVAKEYNISIIAGTRRSVHTENKHSIQGYMYKEKIFHFSNQKTFNVLDRIGTGDAFASGIIHGECNAYSSEDTINFATSAAVLAHTTKGDTPMSTERDIISLMSHKNHDVIR</sequence>
<dbReference type="Pfam" id="PF00294">
    <property type="entry name" value="PfkB"/>
    <property type="match status" value="1"/>
</dbReference>
<evidence type="ECO:0000313" key="5">
    <source>
        <dbReference type="EMBL" id="SFL47042.1"/>
    </source>
</evidence>
<dbReference type="AlphaFoldDB" id="A0A1I4HY27"/>
<dbReference type="Proteomes" id="UP000198565">
    <property type="component" value="Unassembled WGS sequence"/>
</dbReference>
<evidence type="ECO:0000259" key="4">
    <source>
        <dbReference type="Pfam" id="PF00294"/>
    </source>
</evidence>
<dbReference type="InterPro" id="IPR011611">
    <property type="entry name" value="PfkB_dom"/>
</dbReference>
<dbReference type="CDD" id="cd01166">
    <property type="entry name" value="KdgK"/>
    <property type="match status" value="1"/>
</dbReference>
<keyword evidence="3 5" id="KW-0418">Kinase</keyword>
<dbReference type="PANTHER" id="PTHR43320:SF2">
    <property type="entry name" value="2-DEHYDRO-3-DEOXYGLUCONOKINASE_2-DEHYDRO-3-DEOXYGALACTONOKINASE"/>
    <property type="match status" value="1"/>
</dbReference>
<feature type="domain" description="Carbohydrate kinase PfkB" evidence="4">
    <location>
        <begin position="4"/>
        <end position="318"/>
    </location>
</feature>
<name>A0A1I4HY27_9BACI</name>
<dbReference type="InterPro" id="IPR029056">
    <property type="entry name" value="Ribokinase-like"/>
</dbReference>
<proteinExistence type="inferred from homology"/>
<keyword evidence="6" id="KW-1185">Reference proteome</keyword>
<evidence type="ECO:0000313" key="6">
    <source>
        <dbReference type="Proteomes" id="UP000198565"/>
    </source>
</evidence>
<accession>A0A1I4HY27</accession>
<dbReference type="PANTHER" id="PTHR43320">
    <property type="entry name" value="SUGAR KINASE"/>
    <property type="match status" value="1"/>
</dbReference>
<dbReference type="InterPro" id="IPR052700">
    <property type="entry name" value="Carb_kinase_PfkB-like"/>
</dbReference>
<keyword evidence="2" id="KW-0808">Transferase</keyword>
<dbReference type="Gene3D" id="3.40.1190.20">
    <property type="match status" value="1"/>
</dbReference>
<evidence type="ECO:0000256" key="1">
    <source>
        <dbReference type="ARBA" id="ARBA00010688"/>
    </source>
</evidence>
<dbReference type="SUPFAM" id="SSF53613">
    <property type="entry name" value="Ribokinase-like"/>
    <property type="match status" value="1"/>
</dbReference>
<comment type="similarity">
    <text evidence="1">Belongs to the carbohydrate kinase PfkB family.</text>
</comment>
<dbReference type="RefSeq" id="WP_091481157.1">
    <property type="nucleotide sequence ID" value="NZ_FOTR01000001.1"/>
</dbReference>
<gene>
    <name evidence="5" type="ORF">SAMN04487943_101715</name>
</gene>
<dbReference type="EMBL" id="FOTR01000001">
    <property type="protein sequence ID" value="SFL47042.1"/>
    <property type="molecule type" value="Genomic_DNA"/>
</dbReference>
<evidence type="ECO:0000256" key="2">
    <source>
        <dbReference type="ARBA" id="ARBA00022679"/>
    </source>
</evidence>
<dbReference type="STRING" id="334253.SAMN04487943_101715"/>
<dbReference type="OrthoDB" id="9813569at2"/>
<evidence type="ECO:0000256" key="3">
    <source>
        <dbReference type="ARBA" id="ARBA00022777"/>
    </source>
</evidence>
<reference evidence="6" key="1">
    <citation type="submission" date="2016-10" db="EMBL/GenBank/DDBJ databases">
        <authorList>
            <person name="Varghese N."/>
            <person name="Submissions S."/>
        </authorList>
    </citation>
    <scope>NUCLEOTIDE SEQUENCE [LARGE SCALE GENOMIC DNA]</scope>
    <source>
        <strain evidence="6">CGMCC 1.4250</strain>
    </source>
</reference>